<dbReference type="HOGENOM" id="CLU_1339446_0_0_1"/>
<proteinExistence type="predicted"/>
<dbReference type="Gramene" id="BGIOSGA006878-TA">
    <property type="protein sequence ID" value="BGIOSGA006878-PA"/>
    <property type="gene ID" value="BGIOSGA006878"/>
</dbReference>
<dbReference type="Proteomes" id="UP000007015">
    <property type="component" value="Chromosome 2"/>
</dbReference>
<keyword evidence="2" id="KW-1185">Reference proteome</keyword>
<name>A2X2D6_ORYSI</name>
<dbReference type="AlphaFoldDB" id="A2X2D6"/>
<organism evidence="1 2">
    <name type="scientific">Oryza sativa subsp. indica</name>
    <name type="common">Rice</name>
    <dbReference type="NCBI Taxonomy" id="39946"/>
    <lineage>
        <taxon>Eukaryota</taxon>
        <taxon>Viridiplantae</taxon>
        <taxon>Streptophyta</taxon>
        <taxon>Embryophyta</taxon>
        <taxon>Tracheophyta</taxon>
        <taxon>Spermatophyta</taxon>
        <taxon>Magnoliopsida</taxon>
        <taxon>Liliopsida</taxon>
        <taxon>Poales</taxon>
        <taxon>Poaceae</taxon>
        <taxon>BOP clade</taxon>
        <taxon>Oryzoideae</taxon>
        <taxon>Oryzeae</taxon>
        <taxon>Oryzinae</taxon>
        <taxon>Oryza</taxon>
        <taxon>Oryza sativa</taxon>
    </lineage>
</organism>
<evidence type="ECO:0000313" key="2">
    <source>
        <dbReference type="Proteomes" id="UP000007015"/>
    </source>
</evidence>
<evidence type="ECO:0000313" key="1">
    <source>
        <dbReference type="EMBL" id="EAY84996.1"/>
    </source>
</evidence>
<gene>
    <name evidence="1" type="ORF">OsI_06358</name>
</gene>
<accession>A2X2D6</accession>
<protein>
    <submittedName>
        <fullName evidence="1">Uncharacterized protein</fullName>
    </submittedName>
</protein>
<dbReference type="EMBL" id="CM000127">
    <property type="protein sequence ID" value="EAY84996.1"/>
    <property type="molecule type" value="Genomic_DNA"/>
</dbReference>
<reference evidence="1 2" key="1">
    <citation type="journal article" date="2005" name="PLoS Biol.">
        <title>The genomes of Oryza sativa: a history of duplications.</title>
        <authorList>
            <person name="Yu J."/>
            <person name="Wang J."/>
            <person name="Lin W."/>
            <person name="Li S."/>
            <person name="Li H."/>
            <person name="Zhou J."/>
            <person name="Ni P."/>
            <person name="Dong W."/>
            <person name="Hu S."/>
            <person name="Zeng C."/>
            <person name="Zhang J."/>
            <person name="Zhang Y."/>
            <person name="Li R."/>
            <person name="Xu Z."/>
            <person name="Li S."/>
            <person name="Li X."/>
            <person name="Zheng H."/>
            <person name="Cong L."/>
            <person name="Lin L."/>
            <person name="Yin J."/>
            <person name="Geng J."/>
            <person name="Li G."/>
            <person name="Shi J."/>
            <person name="Liu J."/>
            <person name="Lv H."/>
            <person name="Li J."/>
            <person name="Wang J."/>
            <person name="Deng Y."/>
            <person name="Ran L."/>
            <person name="Shi X."/>
            <person name="Wang X."/>
            <person name="Wu Q."/>
            <person name="Li C."/>
            <person name="Ren X."/>
            <person name="Wang J."/>
            <person name="Wang X."/>
            <person name="Li D."/>
            <person name="Liu D."/>
            <person name="Zhang X."/>
            <person name="Ji Z."/>
            <person name="Zhao W."/>
            <person name="Sun Y."/>
            <person name="Zhang Z."/>
            <person name="Bao J."/>
            <person name="Han Y."/>
            <person name="Dong L."/>
            <person name="Ji J."/>
            <person name="Chen P."/>
            <person name="Wu S."/>
            <person name="Liu J."/>
            <person name="Xiao Y."/>
            <person name="Bu D."/>
            <person name="Tan J."/>
            <person name="Yang L."/>
            <person name="Ye C."/>
            <person name="Zhang J."/>
            <person name="Xu J."/>
            <person name="Zhou Y."/>
            <person name="Yu Y."/>
            <person name="Zhang B."/>
            <person name="Zhuang S."/>
            <person name="Wei H."/>
            <person name="Liu B."/>
            <person name="Lei M."/>
            <person name="Yu H."/>
            <person name="Li Y."/>
            <person name="Xu H."/>
            <person name="Wei S."/>
            <person name="He X."/>
            <person name="Fang L."/>
            <person name="Zhang Z."/>
            <person name="Zhang Y."/>
            <person name="Huang X."/>
            <person name="Su Z."/>
            <person name="Tong W."/>
            <person name="Li J."/>
            <person name="Tong Z."/>
            <person name="Li S."/>
            <person name="Ye J."/>
            <person name="Wang L."/>
            <person name="Fang L."/>
            <person name="Lei T."/>
            <person name="Chen C."/>
            <person name="Chen H."/>
            <person name="Xu Z."/>
            <person name="Li H."/>
            <person name="Huang H."/>
            <person name="Zhang F."/>
            <person name="Xu H."/>
            <person name="Li N."/>
            <person name="Zhao C."/>
            <person name="Li S."/>
            <person name="Dong L."/>
            <person name="Huang Y."/>
            <person name="Li L."/>
            <person name="Xi Y."/>
            <person name="Qi Q."/>
            <person name="Li W."/>
            <person name="Zhang B."/>
            <person name="Hu W."/>
            <person name="Zhang Y."/>
            <person name="Tian X."/>
            <person name="Jiao Y."/>
            <person name="Liang X."/>
            <person name="Jin J."/>
            <person name="Gao L."/>
            <person name="Zheng W."/>
            <person name="Hao B."/>
            <person name="Liu S."/>
            <person name="Wang W."/>
            <person name="Yuan L."/>
            <person name="Cao M."/>
            <person name="McDermott J."/>
            <person name="Samudrala R."/>
            <person name="Wang J."/>
            <person name="Wong G.K."/>
            <person name="Yang H."/>
        </authorList>
    </citation>
    <scope>NUCLEOTIDE SEQUENCE [LARGE SCALE GENOMIC DNA]</scope>
    <source>
        <strain evidence="2">cv. 93-11</strain>
    </source>
</reference>
<sequence length="205" mass="21063">MAGQCGEAAPPRPDLAIPRPDVALRREAAGGRRRCFGRGAIGPGVQRWWLGSWERWQRGSPGVADAAWQLGAAAAAARARQPWLGVACPERQPRTLWPCAPGTGASAGCARSQSSSSVTGVGARPNGSVKGASGGGLSSTLPVGTLALPGAHPLLCWEFLGWIEAAACQQGKFRLPKQCHLVPGSPSAKLARRAAGVNGGCWASS</sequence>